<evidence type="ECO:0000256" key="1">
    <source>
        <dbReference type="ARBA" id="ARBA00010928"/>
    </source>
</evidence>
<name>A0A081BRI2_9BACT</name>
<protein>
    <submittedName>
        <fullName evidence="5">Oxidoreductase-like protein</fullName>
    </submittedName>
</protein>
<feature type="domain" description="Gfo/Idh/MocA-like oxidoreductase N-terminal" evidence="3">
    <location>
        <begin position="22"/>
        <end position="142"/>
    </location>
</feature>
<dbReference type="GO" id="GO:0016491">
    <property type="term" value="F:oxidoreductase activity"/>
    <property type="evidence" value="ECO:0007669"/>
    <property type="project" value="UniProtKB-KW"/>
</dbReference>
<reference evidence="5" key="1">
    <citation type="journal article" date="2015" name="PeerJ">
        <title>First genomic representation of candidate bacterial phylum KSB3 points to enhanced environmental sensing as a trigger of wastewater bulking.</title>
        <authorList>
            <person name="Sekiguchi Y."/>
            <person name="Ohashi A."/>
            <person name="Parks D.H."/>
            <person name="Yamauchi T."/>
            <person name="Tyson G.W."/>
            <person name="Hugenholtz P."/>
        </authorList>
    </citation>
    <scope>NUCLEOTIDE SEQUENCE [LARGE SCALE GENOMIC DNA]</scope>
</reference>
<dbReference type="Proteomes" id="UP000030700">
    <property type="component" value="Unassembled WGS sequence"/>
</dbReference>
<dbReference type="EMBL" id="DF820460">
    <property type="protein sequence ID" value="GAK54013.1"/>
    <property type="molecule type" value="Genomic_DNA"/>
</dbReference>
<dbReference type="InterPro" id="IPR000683">
    <property type="entry name" value="Gfo/Idh/MocA-like_OxRdtase_N"/>
</dbReference>
<feature type="domain" description="GFO/IDH/MocA-like oxidoreductase" evidence="4">
    <location>
        <begin position="152"/>
        <end position="272"/>
    </location>
</feature>
<organism evidence="5">
    <name type="scientific">Candidatus Moduliflexus flocculans</name>
    <dbReference type="NCBI Taxonomy" id="1499966"/>
    <lineage>
        <taxon>Bacteria</taxon>
        <taxon>Candidatus Moduliflexota</taxon>
        <taxon>Candidatus Moduliflexia</taxon>
        <taxon>Candidatus Moduliflexales</taxon>
        <taxon>Candidatus Moduliflexaceae</taxon>
    </lineage>
</organism>
<accession>A0A081BRI2</accession>
<dbReference type="Gene3D" id="3.30.360.10">
    <property type="entry name" value="Dihydrodipicolinate Reductase, domain 2"/>
    <property type="match status" value="1"/>
</dbReference>
<dbReference type="InterPro" id="IPR036291">
    <property type="entry name" value="NAD(P)-bd_dom_sf"/>
</dbReference>
<dbReference type="STRING" id="1499966.U14_05290"/>
<dbReference type="SUPFAM" id="SSF55347">
    <property type="entry name" value="Glyceraldehyde-3-phosphate dehydrogenase-like, C-terminal domain"/>
    <property type="match status" value="1"/>
</dbReference>
<evidence type="ECO:0000259" key="4">
    <source>
        <dbReference type="Pfam" id="PF22725"/>
    </source>
</evidence>
<gene>
    <name evidence="5" type="ORF">U14_05290</name>
</gene>
<dbReference type="AlphaFoldDB" id="A0A081BRI2"/>
<evidence type="ECO:0000313" key="5">
    <source>
        <dbReference type="EMBL" id="GAK54013.1"/>
    </source>
</evidence>
<evidence type="ECO:0000259" key="3">
    <source>
        <dbReference type="Pfam" id="PF01408"/>
    </source>
</evidence>
<keyword evidence="2" id="KW-0560">Oxidoreductase</keyword>
<proteinExistence type="inferred from homology"/>
<dbReference type="PANTHER" id="PTHR43708:SF5">
    <property type="entry name" value="CONSERVED EXPRESSED OXIDOREDUCTASE (EUROFUNG)-RELATED"/>
    <property type="match status" value="1"/>
</dbReference>
<sequence length="368" mass="41619">MAQSYIDLEMNIDPLMPKRRDFRIGCIGAGFIMADVHLVSYKDAGFNPIAIASRTPANAKAVAEKRGIAKVYNHWSQLVQDPDVEILDIAFPPDQQVDIIQEAVKQKHIKGILAQKPLAMNYPDARRLVEMCHAAGVALAVNQNMRYDQSMRALKTILDRGYLGESVLATIEMRAIPHWQPFLKDYGRLTLLNMSIHHIDTFRYLFGDPEKVIVSARKDPRTTFEHTDGIALYVLEYANGLRASGWDDVWAWPGEGTEKDIYIKWRVEGLDGMAQGTIGWPSYPTPTPSTIDFTTRQQPGYWFKPRWNKVWFPDAFAGTMAQLLRAVESGSEPEISGTDNLRTMATIDACYRSLAEERTVRLNEILQA</sequence>
<dbReference type="HOGENOM" id="CLU_023194_14_0_0"/>
<evidence type="ECO:0000313" key="6">
    <source>
        <dbReference type="Proteomes" id="UP000030700"/>
    </source>
</evidence>
<dbReference type="GO" id="GO:0000166">
    <property type="term" value="F:nucleotide binding"/>
    <property type="evidence" value="ECO:0007669"/>
    <property type="project" value="InterPro"/>
</dbReference>
<dbReference type="Pfam" id="PF01408">
    <property type="entry name" value="GFO_IDH_MocA"/>
    <property type="match status" value="1"/>
</dbReference>
<dbReference type="InterPro" id="IPR051317">
    <property type="entry name" value="Gfo/Idh/MocA_oxidoreduct"/>
</dbReference>
<dbReference type="Pfam" id="PF22725">
    <property type="entry name" value="GFO_IDH_MocA_C3"/>
    <property type="match status" value="1"/>
</dbReference>
<dbReference type="PANTHER" id="PTHR43708">
    <property type="entry name" value="CONSERVED EXPRESSED OXIDOREDUCTASE (EUROFUNG)"/>
    <property type="match status" value="1"/>
</dbReference>
<dbReference type="SUPFAM" id="SSF51735">
    <property type="entry name" value="NAD(P)-binding Rossmann-fold domains"/>
    <property type="match status" value="1"/>
</dbReference>
<dbReference type="Gene3D" id="3.40.50.720">
    <property type="entry name" value="NAD(P)-binding Rossmann-like Domain"/>
    <property type="match status" value="1"/>
</dbReference>
<comment type="similarity">
    <text evidence="1">Belongs to the Gfo/Idh/MocA family.</text>
</comment>
<keyword evidence="6" id="KW-1185">Reference proteome</keyword>
<dbReference type="InterPro" id="IPR055170">
    <property type="entry name" value="GFO_IDH_MocA-like_dom"/>
</dbReference>
<evidence type="ECO:0000256" key="2">
    <source>
        <dbReference type="ARBA" id="ARBA00023002"/>
    </source>
</evidence>